<dbReference type="CDD" id="cd03257">
    <property type="entry name" value="ABC_NikE_OppD_transporters"/>
    <property type="match status" value="1"/>
</dbReference>
<feature type="domain" description="ABC transporter" evidence="3">
    <location>
        <begin position="247"/>
        <end position="465"/>
    </location>
</feature>
<dbReference type="SUPFAM" id="SSF52540">
    <property type="entry name" value="P-loop containing nucleoside triphosphate hydrolases"/>
    <property type="match status" value="2"/>
</dbReference>
<evidence type="ECO:0000256" key="1">
    <source>
        <dbReference type="ARBA" id="ARBA00022741"/>
    </source>
</evidence>
<dbReference type="RefSeq" id="WP_067451898.1">
    <property type="nucleotide sequence ID" value="NZ_SMFR01000003.1"/>
</dbReference>
<dbReference type="Gene3D" id="3.40.50.300">
    <property type="entry name" value="P-loop containing nucleotide triphosphate hydrolases"/>
    <property type="match status" value="2"/>
</dbReference>
<dbReference type="PROSITE" id="PS50893">
    <property type="entry name" value="ABC_TRANSPORTER_2"/>
    <property type="match status" value="2"/>
</dbReference>
<dbReference type="SMART" id="SM00382">
    <property type="entry name" value="AAA"/>
    <property type="match status" value="2"/>
</dbReference>
<gene>
    <name evidence="4" type="ORF">DFR71_3880</name>
</gene>
<dbReference type="InterPro" id="IPR017871">
    <property type="entry name" value="ABC_transporter-like_CS"/>
</dbReference>
<dbReference type="PANTHER" id="PTHR24220">
    <property type="entry name" value="IMPORT ATP-BINDING PROTEIN"/>
    <property type="match status" value="1"/>
</dbReference>
<protein>
    <submittedName>
        <fullName evidence="4">Peptide/nickel transport system ATP-binding protein</fullName>
    </submittedName>
</protein>
<evidence type="ECO:0000313" key="4">
    <source>
        <dbReference type="EMBL" id="TCJ94967.1"/>
    </source>
</evidence>
<keyword evidence="5" id="KW-1185">Reference proteome</keyword>
<dbReference type="Proteomes" id="UP000294856">
    <property type="component" value="Unassembled WGS sequence"/>
</dbReference>
<evidence type="ECO:0000259" key="3">
    <source>
        <dbReference type="PROSITE" id="PS50893"/>
    </source>
</evidence>
<name>A0A4R1FJP4_9NOCA</name>
<dbReference type="GO" id="GO:0005524">
    <property type="term" value="F:ATP binding"/>
    <property type="evidence" value="ECO:0007669"/>
    <property type="project" value="UniProtKB-KW"/>
</dbReference>
<dbReference type="STRING" id="1210063.GCA_001612665_03538"/>
<dbReference type="InterPro" id="IPR015854">
    <property type="entry name" value="ABC_transpr_LolD-like"/>
</dbReference>
<evidence type="ECO:0000313" key="5">
    <source>
        <dbReference type="Proteomes" id="UP000294856"/>
    </source>
</evidence>
<dbReference type="PROSITE" id="PS00211">
    <property type="entry name" value="ABC_TRANSPORTER_1"/>
    <property type="match status" value="2"/>
</dbReference>
<dbReference type="GO" id="GO:0005886">
    <property type="term" value="C:plasma membrane"/>
    <property type="evidence" value="ECO:0007669"/>
    <property type="project" value="TreeGrafter"/>
</dbReference>
<feature type="domain" description="ABC transporter" evidence="3">
    <location>
        <begin position="12"/>
        <end position="248"/>
    </location>
</feature>
<keyword evidence="2 4" id="KW-0067">ATP-binding</keyword>
<dbReference type="EMBL" id="SMFR01000003">
    <property type="protein sequence ID" value="TCJ94967.1"/>
    <property type="molecule type" value="Genomic_DNA"/>
</dbReference>
<dbReference type="InterPro" id="IPR027417">
    <property type="entry name" value="P-loop_NTPase"/>
</dbReference>
<sequence length="465" mass="49493">MSEAAVAATPATRVDGLVLRDPGGTALVDGISLTAAAGGITAVTGPSGSGKTLMMWALLGYLPPGVTHAAGTASVFGEQALTLEPEALREFRRNKITFVGQDPGAALPATMKVNRLVTQMTPRADHPAAIAMLERLGLPAHYLGRRAGQLSGGEQRRVALVRGMFRGTGVLLLDEPFAGLDEDRRDQVAARLRDWATDRDVTIVLTGHNVSFLESFCDKVIDVGAVPAASSERQEIRAGTPDSAATLIARGLRASIGKRVVFADLDLDLSPGVVTALTGPSGVGKTTVARVLTGLHSEAAERTASGTLHLEGRVLPLRAGNRKVADRRAIQLVPQDPLSTLNPVRTVGEAIERPLRLRGISDAATRRARTQELLLEVGLPTDFTHRYPRQISGGQRQRVAIARALAAEPSVLVCDEITSALDRETGHAVLELLLRIMDSRPLAVVFISHDVDLVREYCTTVYKLG</sequence>
<organism evidence="4 5">
    <name type="scientific">Nocardia alba</name>
    <dbReference type="NCBI Taxonomy" id="225051"/>
    <lineage>
        <taxon>Bacteria</taxon>
        <taxon>Bacillati</taxon>
        <taxon>Actinomycetota</taxon>
        <taxon>Actinomycetes</taxon>
        <taxon>Mycobacteriales</taxon>
        <taxon>Nocardiaceae</taxon>
        <taxon>Nocardia</taxon>
    </lineage>
</organism>
<dbReference type="AlphaFoldDB" id="A0A4R1FJP4"/>
<dbReference type="InterPro" id="IPR003593">
    <property type="entry name" value="AAA+_ATPase"/>
</dbReference>
<keyword evidence="1" id="KW-0547">Nucleotide-binding</keyword>
<accession>A0A4R1FJP4</accession>
<proteinExistence type="predicted"/>
<evidence type="ECO:0000256" key="2">
    <source>
        <dbReference type="ARBA" id="ARBA00022840"/>
    </source>
</evidence>
<dbReference type="GO" id="GO:0016887">
    <property type="term" value="F:ATP hydrolysis activity"/>
    <property type="evidence" value="ECO:0007669"/>
    <property type="project" value="InterPro"/>
</dbReference>
<dbReference type="InterPro" id="IPR003439">
    <property type="entry name" value="ABC_transporter-like_ATP-bd"/>
</dbReference>
<dbReference type="GO" id="GO:0022857">
    <property type="term" value="F:transmembrane transporter activity"/>
    <property type="evidence" value="ECO:0007669"/>
    <property type="project" value="TreeGrafter"/>
</dbReference>
<comment type="caution">
    <text evidence="4">The sequence shown here is derived from an EMBL/GenBank/DDBJ whole genome shotgun (WGS) entry which is preliminary data.</text>
</comment>
<dbReference type="Pfam" id="PF00005">
    <property type="entry name" value="ABC_tran"/>
    <property type="match status" value="2"/>
</dbReference>
<reference evidence="4 5" key="1">
    <citation type="submission" date="2019-03" db="EMBL/GenBank/DDBJ databases">
        <title>Genomic Encyclopedia of Type Strains, Phase IV (KMG-IV): sequencing the most valuable type-strain genomes for metagenomic binning, comparative biology and taxonomic classification.</title>
        <authorList>
            <person name="Goeker M."/>
        </authorList>
    </citation>
    <scope>NUCLEOTIDE SEQUENCE [LARGE SCALE GENOMIC DNA]</scope>
    <source>
        <strain evidence="4 5">DSM 44684</strain>
    </source>
</reference>